<evidence type="ECO:0000313" key="3">
    <source>
        <dbReference type="Proteomes" id="UP001565368"/>
    </source>
</evidence>
<dbReference type="Proteomes" id="UP001565368">
    <property type="component" value="Unassembled WGS sequence"/>
</dbReference>
<evidence type="ECO:0000313" key="2">
    <source>
        <dbReference type="EMBL" id="KAL1412992.1"/>
    </source>
</evidence>
<protein>
    <recommendedName>
        <fullName evidence="1">Glycosyltransferase 61 catalytic domain-containing protein</fullName>
    </recommendedName>
</protein>
<evidence type="ECO:0000259" key="1">
    <source>
        <dbReference type="Pfam" id="PF04577"/>
    </source>
</evidence>
<sequence length="480" mass="54449">MMLTRSQLRVILISTILTPLFLFFAYPSRSSEPSTGRSAWSWLLPSGATSTGAGSSWSSGKVDDNTPRMSTVINHAPGFTIVENVYWRNYTYYFLTDKPWHVPQLKLIASTMNLDRYDGPRPDVGAKILAVRNRAIDSHMDETRELGISTTPEAALEVSKEAVEVPGTHFLLNDADFIGHYYHFIGETFLGAWRIVQNYFYQTGKRIPPFTNMGFLRSYEGDELPGISQDRMWQDHAGANKFFLNAFFPEIKIQTRLDWEDMAATGEMYRFPLAVIGDRYAGHDGPSASWKPWGDVLRLPVHPTWLTELRDRVVKIKRGRKPHVLYLTRQDTTRRLTDQDHSALVYQLRKLEEDGLVQLTIKTFTDGDSFVDQVALIGTVDFFVSVHGNGLTHTLWMNSGKHRAVFELQVKGCIITDYSPLAIAAGVQHYLVTDDIYCTPHTCARRGCKEGVSINVPNIKVKPTVVTDKIRELVAEYKYD</sequence>
<reference evidence="2 3" key="1">
    <citation type="submission" date="2023-08" db="EMBL/GenBank/DDBJ databases">
        <title>Annotated Genome Sequence of Vanrija albida AlHP1.</title>
        <authorList>
            <person name="Herzog R."/>
        </authorList>
    </citation>
    <scope>NUCLEOTIDE SEQUENCE [LARGE SCALE GENOMIC DNA]</scope>
    <source>
        <strain evidence="2 3">AlHP1</strain>
    </source>
</reference>
<accession>A0ABR3QEA8</accession>
<dbReference type="EMBL" id="JBBXJM010000001">
    <property type="protein sequence ID" value="KAL1412992.1"/>
    <property type="molecule type" value="Genomic_DNA"/>
</dbReference>
<gene>
    <name evidence="2" type="ORF">Q8F55_000741</name>
</gene>
<proteinExistence type="predicted"/>
<organism evidence="2 3">
    <name type="scientific">Vanrija albida</name>
    <dbReference type="NCBI Taxonomy" id="181172"/>
    <lineage>
        <taxon>Eukaryota</taxon>
        <taxon>Fungi</taxon>
        <taxon>Dikarya</taxon>
        <taxon>Basidiomycota</taxon>
        <taxon>Agaricomycotina</taxon>
        <taxon>Tremellomycetes</taxon>
        <taxon>Trichosporonales</taxon>
        <taxon>Trichosporonaceae</taxon>
        <taxon>Vanrija</taxon>
    </lineage>
</organism>
<name>A0ABR3QEA8_9TREE</name>
<keyword evidence="3" id="KW-1185">Reference proteome</keyword>
<dbReference type="RefSeq" id="XP_069212936.1">
    <property type="nucleotide sequence ID" value="XM_069349392.1"/>
</dbReference>
<dbReference type="InterPro" id="IPR049625">
    <property type="entry name" value="Glyco_transf_61_cat"/>
</dbReference>
<feature type="domain" description="Glycosyltransferase 61 catalytic" evidence="1">
    <location>
        <begin position="304"/>
        <end position="400"/>
    </location>
</feature>
<dbReference type="Pfam" id="PF04577">
    <property type="entry name" value="Glyco_transf_61"/>
    <property type="match status" value="1"/>
</dbReference>
<dbReference type="GeneID" id="95981784"/>
<comment type="caution">
    <text evidence="2">The sequence shown here is derived from an EMBL/GenBank/DDBJ whole genome shotgun (WGS) entry which is preliminary data.</text>
</comment>